<evidence type="ECO:0000313" key="2">
    <source>
        <dbReference type="EMBL" id="GBM00363.1"/>
    </source>
</evidence>
<comment type="caution">
    <text evidence="2">The sequence shown here is derived from an EMBL/GenBank/DDBJ whole genome shotgun (WGS) entry which is preliminary data.</text>
</comment>
<dbReference type="Proteomes" id="UP000499080">
    <property type="component" value="Unassembled WGS sequence"/>
</dbReference>
<sequence>MFEKDNIKIDDMVLIKEDNVPVSNWPFGRIVKLYPGKDNIIRSGQPKLSALAGDQAMELFNYPPLRFDHIIQWINISTIPLLRNDHSPNSPAPANLFAVSNSATLEYRKQKNQQEFLFGAAGRGGLVVRSRLWGRRVKSYVVAKRPPVGAAWKFGDGVLAHLSSLSSDRDSKLRGPSQNSPRVASKRDVNITKLFGAERQHRCAFAIDDCPLPTNLHVCLTGM</sequence>
<dbReference type="EMBL" id="BGPR01000156">
    <property type="protein sequence ID" value="GBM00363.1"/>
    <property type="molecule type" value="Genomic_DNA"/>
</dbReference>
<gene>
    <name evidence="2" type="ORF">AVEN_179183_1</name>
</gene>
<protein>
    <recommendedName>
        <fullName evidence="1">DUF5641 domain-containing protein</fullName>
    </recommendedName>
</protein>
<dbReference type="InterPro" id="IPR040676">
    <property type="entry name" value="DUF5641"/>
</dbReference>
<keyword evidence="3" id="KW-1185">Reference proteome</keyword>
<evidence type="ECO:0000313" key="3">
    <source>
        <dbReference type="Proteomes" id="UP000499080"/>
    </source>
</evidence>
<name>A0A4Y2C7M2_ARAVE</name>
<organism evidence="2 3">
    <name type="scientific">Araneus ventricosus</name>
    <name type="common">Orbweaver spider</name>
    <name type="synonym">Epeira ventricosa</name>
    <dbReference type="NCBI Taxonomy" id="182803"/>
    <lineage>
        <taxon>Eukaryota</taxon>
        <taxon>Metazoa</taxon>
        <taxon>Ecdysozoa</taxon>
        <taxon>Arthropoda</taxon>
        <taxon>Chelicerata</taxon>
        <taxon>Arachnida</taxon>
        <taxon>Araneae</taxon>
        <taxon>Araneomorphae</taxon>
        <taxon>Entelegynae</taxon>
        <taxon>Araneoidea</taxon>
        <taxon>Araneidae</taxon>
        <taxon>Araneus</taxon>
    </lineage>
</organism>
<proteinExistence type="predicted"/>
<dbReference type="Pfam" id="PF18701">
    <property type="entry name" value="DUF5641"/>
    <property type="match status" value="1"/>
</dbReference>
<reference evidence="2 3" key="1">
    <citation type="journal article" date="2019" name="Sci. Rep.">
        <title>Orb-weaving spider Araneus ventricosus genome elucidates the spidroin gene catalogue.</title>
        <authorList>
            <person name="Kono N."/>
            <person name="Nakamura H."/>
            <person name="Ohtoshi R."/>
            <person name="Moran D.A.P."/>
            <person name="Shinohara A."/>
            <person name="Yoshida Y."/>
            <person name="Fujiwara M."/>
            <person name="Mori M."/>
            <person name="Tomita M."/>
            <person name="Arakawa K."/>
        </authorList>
    </citation>
    <scope>NUCLEOTIDE SEQUENCE [LARGE SCALE GENOMIC DNA]</scope>
</reference>
<evidence type="ECO:0000259" key="1">
    <source>
        <dbReference type="Pfam" id="PF18701"/>
    </source>
</evidence>
<feature type="domain" description="DUF5641" evidence="1">
    <location>
        <begin position="4"/>
        <end position="43"/>
    </location>
</feature>
<accession>A0A4Y2C7M2</accession>
<dbReference type="AlphaFoldDB" id="A0A4Y2C7M2"/>